<dbReference type="KEGG" id="dpi:BN4_12100"/>
<dbReference type="AlphaFoldDB" id="M1WMB9"/>
<protein>
    <submittedName>
        <fullName evidence="1">Uncharacterized protein</fullName>
    </submittedName>
</protein>
<dbReference type="EMBL" id="FO203427">
    <property type="protein sequence ID" value="CCH49335.1"/>
    <property type="molecule type" value="Genomic_DNA"/>
</dbReference>
<reference evidence="1 2" key="1">
    <citation type="journal article" date="2013" name="PLoS ONE">
        <title>The first genomic and proteomic characterization of a deep-sea sulfate reducer: insights into the piezophilic lifestyle of Desulfovibrio piezophilus.</title>
        <authorList>
            <person name="Pradel N."/>
            <person name="Ji B."/>
            <person name="Gimenez G."/>
            <person name="Talla E."/>
            <person name="Lenoble P."/>
            <person name="Garel M."/>
            <person name="Tamburini C."/>
            <person name="Fourquet P."/>
            <person name="Lebrun R."/>
            <person name="Bertin P."/>
            <person name="Denis Y."/>
            <person name="Pophillat M."/>
            <person name="Barbe V."/>
            <person name="Ollivier B."/>
            <person name="Dolla A."/>
        </authorList>
    </citation>
    <scope>NUCLEOTIDE SEQUENCE [LARGE SCALE GENOMIC DNA]</scope>
    <source>
        <strain evidence="2">DSM 10523 / SB164P1</strain>
    </source>
</reference>
<dbReference type="Proteomes" id="UP000011724">
    <property type="component" value="Chromosome"/>
</dbReference>
<sequence>MNTEQERLLGMGRSAMPALCTSASHEPARGAANSPGGSLGLLGLESLNRYAHNVQTMTAALADRAEDIGVFTNRLWVFFYAKHASKPERFLARNVGS</sequence>
<keyword evidence="2" id="KW-1185">Reference proteome</keyword>
<accession>M1WMB9</accession>
<reference evidence="2" key="2">
    <citation type="journal article" date="2013" name="Stand. Genomic Sci.">
        <title>Complete genome sequence of Desulfocapsa sulfexigens, a marine deltaproteobacterium specialized in disproportionating inorganic sulfur compounds.</title>
        <authorList>
            <person name="Finster K.W."/>
            <person name="Kjeldsen K.U."/>
            <person name="Kube M."/>
            <person name="Reinhardt R."/>
            <person name="Mussmann M."/>
            <person name="Amann R."/>
            <person name="Schreiber L."/>
        </authorList>
    </citation>
    <scope>NUCLEOTIDE SEQUENCE [LARGE SCALE GENOMIC DNA]</scope>
    <source>
        <strain evidence="2">DSM 10523 / SB164P1</strain>
    </source>
</reference>
<evidence type="ECO:0000313" key="1">
    <source>
        <dbReference type="EMBL" id="CCH49335.1"/>
    </source>
</evidence>
<gene>
    <name evidence="1" type="ordered locus">BN4_12100</name>
</gene>
<evidence type="ECO:0000313" key="2">
    <source>
        <dbReference type="Proteomes" id="UP000011724"/>
    </source>
</evidence>
<proteinExistence type="predicted"/>
<dbReference type="RefSeq" id="WP_015415379.1">
    <property type="nucleotide sequence ID" value="NC_020409.1"/>
</dbReference>
<organism evidence="1 2">
    <name type="scientific">Pseudodesulfovibrio piezophilus (strain DSM 21447 / JCM 15486 / C1TLV30)</name>
    <name type="common">Desulfovibrio piezophilus</name>
    <dbReference type="NCBI Taxonomy" id="1322246"/>
    <lineage>
        <taxon>Bacteria</taxon>
        <taxon>Pseudomonadati</taxon>
        <taxon>Thermodesulfobacteriota</taxon>
        <taxon>Desulfovibrionia</taxon>
        <taxon>Desulfovibrionales</taxon>
        <taxon>Desulfovibrionaceae</taxon>
    </lineage>
</organism>
<dbReference type="BioCyc" id="DPIE1322246:BN4_RS17205-MONOMER"/>
<name>M1WMB9_PSEP2</name>
<dbReference type="HOGENOM" id="CLU_2342212_0_0_7"/>